<reference evidence="12" key="1">
    <citation type="submission" date="2019-06" db="EMBL/GenBank/DDBJ databases">
        <title>Draft genome sequence of the griseofulvin-producing fungus Xylaria cubensis strain G536.</title>
        <authorList>
            <person name="Mead M.E."/>
            <person name="Raja H.A."/>
            <person name="Steenwyk J.L."/>
            <person name="Knowles S.L."/>
            <person name="Oberlies N.H."/>
            <person name="Rokas A."/>
        </authorList>
    </citation>
    <scope>NUCLEOTIDE SEQUENCE [LARGE SCALE GENOMIC DNA]</scope>
    <source>
        <strain evidence="12">G536</strain>
    </source>
</reference>
<evidence type="ECO:0000256" key="3">
    <source>
        <dbReference type="ARBA" id="ARBA00022737"/>
    </source>
</evidence>
<dbReference type="PROSITE" id="PS50005">
    <property type="entry name" value="TPR"/>
    <property type="match status" value="2"/>
</dbReference>
<evidence type="ECO:0000313" key="11">
    <source>
        <dbReference type="EMBL" id="TRX88585.1"/>
    </source>
</evidence>
<dbReference type="CDD" id="cd06257">
    <property type="entry name" value="DnaJ"/>
    <property type="match status" value="1"/>
</dbReference>
<dbReference type="SMART" id="SM00271">
    <property type="entry name" value="DnaJ"/>
    <property type="match status" value="1"/>
</dbReference>
<evidence type="ECO:0000256" key="2">
    <source>
        <dbReference type="ARBA" id="ARBA00022729"/>
    </source>
</evidence>
<evidence type="ECO:0000256" key="9">
    <source>
        <dbReference type="SAM" id="SignalP"/>
    </source>
</evidence>
<dbReference type="InterPro" id="IPR019734">
    <property type="entry name" value="TPR_rpt"/>
</dbReference>
<dbReference type="Gene3D" id="1.10.287.110">
    <property type="entry name" value="DnaJ domain"/>
    <property type="match status" value="1"/>
</dbReference>
<feature type="domain" description="J" evidence="10">
    <location>
        <begin position="406"/>
        <end position="475"/>
    </location>
</feature>
<dbReference type="InterPro" id="IPR051727">
    <property type="entry name" value="DnaJ_C3_Co-chaperones"/>
</dbReference>
<dbReference type="AlphaFoldDB" id="A0A553HKV4"/>
<dbReference type="InterPro" id="IPR001623">
    <property type="entry name" value="DnaJ_domain"/>
</dbReference>
<dbReference type="STRING" id="2512241.A0A553HKV4"/>
<dbReference type="GO" id="GO:0051087">
    <property type="term" value="F:protein-folding chaperone binding"/>
    <property type="evidence" value="ECO:0007669"/>
    <property type="project" value="TreeGrafter"/>
</dbReference>
<dbReference type="GO" id="GO:0051787">
    <property type="term" value="F:misfolded protein binding"/>
    <property type="evidence" value="ECO:0007669"/>
    <property type="project" value="TreeGrafter"/>
</dbReference>
<dbReference type="SUPFAM" id="SSF48452">
    <property type="entry name" value="TPR-like"/>
    <property type="match status" value="2"/>
</dbReference>
<dbReference type="Gene3D" id="1.25.40.10">
    <property type="entry name" value="Tetratricopeptide repeat domain"/>
    <property type="match status" value="1"/>
</dbReference>
<dbReference type="FunFam" id="1.25.40.10:FF:000224">
    <property type="entry name" value="DnaJ and TPR domain protein"/>
    <property type="match status" value="1"/>
</dbReference>
<evidence type="ECO:0000313" key="12">
    <source>
        <dbReference type="Proteomes" id="UP000319160"/>
    </source>
</evidence>
<dbReference type="EMBL" id="VFLP01000084">
    <property type="protein sequence ID" value="TRX88585.1"/>
    <property type="molecule type" value="Genomic_DNA"/>
</dbReference>
<dbReference type="InterPro" id="IPR011990">
    <property type="entry name" value="TPR-like_helical_dom_sf"/>
</dbReference>
<dbReference type="Pfam" id="PF00226">
    <property type="entry name" value="DnaJ"/>
    <property type="match status" value="1"/>
</dbReference>
<evidence type="ECO:0000256" key="5">
    <source>
        <dbReference type="ARBA" id="ARBA00022824"/>
    </source>
</evidence>
<feature type="compositionally biased region" description="Low complexity" evidence="8">
    <location>
        <begin position="498"/>
        <end position="514"/>
    </location>
</feature>
<dbReference type="PROSITE" id="PS50076">
    <property type="entry name" value="DNAJ_2"/>
    <property type="match status" value="1"/>
</dbReference>
<protein>
    <recommendedName>
        <fullName evidence="6">Tetratricopeptide repeat and J domain-containing co-chaperone DNJ1</fullName>
    </recommendedName>
</protein>
<dbReference type="Pfam" id="PF13432">
    <property type="entry name" value="TPR_16"/>
    <property type="match status" value="1"/>
</dbReference>
<dbReference type="PRINTS" id="PR00625">
    <property type="entry name" value="JDOMAIN"/>
</dbReference>
<accession>A0A553HKV4</accession>
<dbReference type="Proteomes" id="UP000319160">
    <property type="component" value="Unassembled WGS sequence"/>
</dbReference>
<feature type="repeat" description="TPR" evidence="7">
    <location>
        <begin position="69"/>
        <end position="102"/>
    </location>
</feature>
<evidence type="ECO:0000256" key="4">
    <source>
        <dbReference type="ARBA" id="ARBA00022803"/>
    </source>
</evidence>
<dbReference type="PANTHER" id="PTHR44140:SF2">
    <property type="entry name" value="LD25575P"/>
    <property type="match status" value="1"/>
</dbReference>
<evidence type="ECO:0000256" key="7">
    <source>
        <dbReference type="PROSITE-ProRule" id="PRU00339"/>
    </source>
</evidence>
<keyword evidence="2 9" id="KW-0732">Signal</keyword>
<dbReference type="GO" id="GO:0034975">
    <property type="term" value="P:protein folding in endoplasmic reticulum"/>
    <property type="evidence" value="ECO:0007669"/>
    <property type="project" value="TreeGrafter"/>
</dbReference>
<feature type="compositionally biased region" description="Gly residues" evidence="8">
    <location>
        <begin position="515"/>
        <end position="532"/>
    </location>
</feature>
<name>A0A553HKV4_9PEZI</name>
<feature type="region of interest" description="Disordered" evidence="8">
    <location>
        <begin position="426"/>
        <end position="447"/>
    </location>
</feature>
<feature type="region of interest" description="Disordered" evidence="8">
    <location>
        <begin position="462"/>
        <end position="532"/>
    </location>
</feature>
<dbReference type="OrthoDB" id="1726119at2759"/>
<keyword evidence="12" id="KW-1185">Reference proteome</keyword>
<feature type="signal peptide" evidence="9">
    <location>
        <begin position="1"/>
        <end position="23"/>
    </location>
</feature>
<keyword evidence="3" id="KW-0677">Repeat</keyword>
<dbReference type="PANTHER" id="PTHR44140">
    <property type="entry name" value="LD25575P"/>
    <property type="match status" value="1"/>
</dbReference>
<evidence type="ECO:0000259" key="10">
    <source>
        <dbReference type="PROSITE" id="PS50076"/>
    </source>
</evidence>
<organism evidence="11 12">
    <name type="scientific">Xylaria flabelliformis</name>
    <dbReference type="NCBI Taxonomy" id="2512241"/>
    <lineage>
        <taxon>Eukaryota</taxon>
        <taxon>Fungi</taxon>
        <taxon>Dikarya</taxon>
        <taxon>Ascomycota</taxon>
        <taxon>Pezizomycotina</taxon>
        <taxon>Sordariomycetes</taxon>
        <taxon>Xylariomycetidae</taxon>
        <taxon>Xylariales</taxon>
        <taxon>Xylariaceae</taxon>
        <taxon>Xylaria</taxon>
    </lineage>
</organism>
<comment type="caution">
    <text evidence="11">The sequence shown here is derived from an EMBL/GenBank/DDBJ whole genome shotgun (WGS) entry which is preliminary data.</text>
</comment>
<feature type="repeat" description="TPR" evidence="7">
    <location>
        <begin position="35"/>
        <end position="68"/>
    </location>
</feature>
<dbReference type="SMART" id="SM00028">
    <property type="entry name" value="TPR"/>
    <property type="match status" value="4"/>
</dbReference>
<evidence type="ECO:0000256" key="8">
    <source>
        <dbReference type="SAM" id="MobiDB-lite"/>
    </source>
</evidence>
<gene>
    <name evidence="11" type="ORF">FHL15_010536</name>
</gene>
<feature type="compositionally biased region" description="Basic and acidic residues" evidence="8">
    <location>
        <begin position="433"/>
        <end position="447"/>
    </location>
</feature>
<dbReference type="InterPro" id="IPR036869">
    <property type="entry name" value="J_dom_sf"/>
</dbReference>
<dbReference type="GO" id="GO:0005788">
    <property type="term" value="C:endoplasmic reticulum lumen"/>
    <property type="evidence" value="ECO:0007669"/>
    <property type="project" value="UniProtKB-SubCell"/>
</dbReference>
<dbReference type="SUPFAM" id="SSF46565">
    <property type="entry name" value="Chaperone J-domain"/>
    <property type="match status" value="1"/>
</dbReference>
<proteinExistence type="predicted"/>
<dbReference type="FunFam" id="1.10.287.110:FF:000083">
    <property type="entry name" value="DnaJ and TPR domain protein"/>
    <property type="match status" value="1"/>
</dbReference>
<keyword evidence="5" id="KW-0256">Endoplasmic reticulum</keyword>
<keyword evidence="4 7" id="KW-0802">TPR repeat</keyword>
<evidence type="ECO:0000256" key="6">
    <source>
        <dbReference type="ARBA" id="ARBA00073740"/>
    </source>
</evidence>
<comment type="subcellular location">
    <subcellularLocation>
        <location evidence="1">Endoplasmic reticulum lumen</location>
    </subcellularLocation>
</comment>
<sequence length="532" mass="58059">MLVPLSTLALAASILSSSGLVTALSSSDIPSDTPISALLSSAQTHMSRGETNEALVYYDAAIARDPSDYLTFFKRATTYLSLGRTSQATSDFNKVLELRPGFEGAHLQLGKLKAKAADWDGAREQYLLAKHKPDSADFEKLIEAQGAAKLAEAAAAAGNWEECVTQAGEAIFVANRAPHLRELRANCRFERGEVEEGMSDLQHILQMRPGDTTPHLKISATTFYGLGDMNQGLAQIRKCLHSDPDSKTCKKLMRQEKSVEKTWAKVTKALEKKQPMSGVKLLVPSGEDKGLIDEVKEQIAELQKDGIIPEKTPSVLLTQLVEAACQAYYEANGKKASTYCPEALRLDENSLYGLLHKAKTQLDAEDFEPCIATLKKASEARPDKNNVINPLMQKAQVALKRSKTKDYYKVLGVPHDADERQIKSAYRKASKTHHPDKAIKQGLTKEEAEKKMASINEAYEVLSNPELRERFDRGDDPNSHEQQGNPFQGSPFGGAGGHPFMFQQGGGQQFQFKFGSGGGGGGGGGFPHGFPF</sequence>
<evidence type="ECO:0000256" key="1">
    <source>
        <dbReference type="ARBA" id="ARBA00004319"/>
    </source>
</evidence>
<feature type="compositionally biased region" description="Basic and acidic residues" evidence="8">
    <location>
        <begin position="466"/>
        <end position="479"/>
    </location>
</feature>
<feature type="chain" id="PRO_5022194938" description="Tetratricopeptide repeat and J domain-containing co-chaperone DNJ1" evidence="9">
    <location>
        <begin position="24"/>
        <end position="532"/>
    </location>
</feature>